<keyword evidence="5" id="KW-0285">Flavoprotein</keyword>
<evidence type="ECO:0000256" key="3">
    <source>
        <dbReference type="ARBA" id="ARBA00023002"/>
    </source>
</evidence>
<comment type="function">
    <text evidence="5">Converts proline to delta-1-pyrroline-5-carboxylate.</text>
</comment>
<comment type="similarity">
    <text evidence="1 5">Belongs to the proline oxidase family.</text>
</comment>
<dbReference type="Pfam" id="PF01619">
    <property type="entry name" value="Pro_dh"/>
    <property type="match status" value="1"/>
</dbReference>
<evidence type="ECO:0000259" key="6">
    <source>
        <dbReference type="Pfam" id="PF01619"/>
    </source>
</evidence>
<evidence type="ECO:0000256" key="1">
    <source>
        <dbReference type="ARBA" id="ARBA00005869"/>
    </source>
</evidence>
<evidence type="ECO:0000313" key="7">
    <source>
        <dbReference type="EMBL" id="RKP13125.1"/>
    </source>
</evidence>
<reference evidence="8" key="1">
    <citation type="journal article" date="2018" name="Nat. Microbiol.">
        <title>Leveraging single-cell genomics to expand the fungal tree of life.</title>
        <authorList>
            <person name="Ahrendt S.R."/>
            <person name="Quandt C.A."/>
            <person name="Ciobanu D."/>
            <person name="Clum A."/>
            <person name="Salamov A."/>
            <person name="Andreopoulos B."/>
            <person name="Cheng J.F."/>
            <person name="Woyke T."/>
            <person name="Pelin A."/>
            <person name="Henrissat B."/>
            <person name="Reynolds N.K."/>
            <person name="Benny G.L."/>
            <person name="Smith M.E."/>
            <person name="James T.Y."/>
            <person name="Grigoriev I.V."/>
        </authorList>
    </citation>
    <scope>NUCLEOTIDE SEQUENCE [LARGE SCALE GENOMIC DNA]</scope>
</reference>
<dbReference type="GO" id="GO:0004657">
    <property type="term" value="F:proline dehydrogenase activity"/>
    <property type="evidence" value="ECO:0007669"/>
    <property type="project" value="UniProtKB-EC"/>
</dbReference>
<sequence length="397" mass="43219">LLHQWLILQACRIPYLPNLLGPLLRVSHALHLDPITHWVLSQTAFSHFCGGRTPQDTLPLMNTLASHGVFTILDLGIETDPAEETSTEMGEDRADMVANGIIQAIRTAKDQPETMVALKVSALTSLPDHLVRWSDGLREARRRFHSLATHPAPSKDQAASPLDITSSILNSHRRISKLCDEAAAASPSSPSVPLLMDAEYSSVQPAIRHLTLLLSQTYNALGPQPLVYDTLQMYLREGPLVLTESAEDAMRDNRPYAVKLVRGAYVARERRDAEAEGRPDRVWASKALTDAAYDGASSWLLSRSADTPGSTHTVLATHNARSIAQSLDAASSVSSAAPSPYMAYAQLLGMGELVTARLRQRGARVGKYVVYGEVSDLVPYMVRRVEENAEGVQGGGD</sequence>
<accession>A0A4P9Y2Q8</accession>
<evidence type="ECO:0000256" key="5">
    <source>
        <dbReference type="RuleBase" id="RU364054"/>
    </source>
</evidence>
<evidence type="ECO:0000256" key="2">
    <source>
        <dbReference type="ARBA" id="ARBA00012695"/>
    </source>
</evidence>
<protein>
    <recommendedName>
        <fullName evidence="2 5">Proline dehydrogenase</fullName>
        <ecNumber evidence="2 5">1.5.5.2</ecNumber>
    </recommendedName>
</protein>
<comment type="cofactor">
    <cofactor evidence="5">
        <name>FAD</name>
        <dbReference type="ChEBI" id="CHEBI:57692"/>
    </cofactor>
</comment>
<name>A0A4P9Y2Q8_9FUNG</name>
<feature type="non-terminal residue" evidence="7">
    <location>
        <position position="397"/>
    </location>
</feature>
<gene>
    <name evidence="7" type="ORF">BJ684DRAFT_3070</name>
</gene>
<organism evidence="7 8">
    <name type="scientific">Piptocephalis cylindrospora</name>
    <dbReference type="NCBI Taxonomy" id="1907219"/>
    <lineage>
        <taxon>Eukaryota</taxon>
        <taxon>Fungi</taxon>
        <taxon>Fungi incertae sedis</taxon>
        <taxon>Zoopagomycota</taxon>
        <taxon>Zoopagomycotina</taxon>
        <taxon>Zoopagomycetes</taxon>
        <taxon>Zoopagales</taxon>
        <taxon>Piptocephalidaceae</taxon>
        <taxon>Piptocephalis</taxon>
    </lineage>
</organism>
<dbReference type="EMBL" id="KZ988102">
    <property type="protein sequence ID" value="RKP13125.1"/>
    <property type="molecule type" value="Genomic_DNA"/>
</dbReference>
<feature type="non-terminal residue" evidence="7">
    <location>
        <position position="1"/>
    </location>
</feature>
<dbReference type="InterPro" id="IPR029041">
    <property type="entry name" value="FAD-linked_oxidoreductase-like"/>
</dbReference>
<evidence type="ECO:0000256" key="4">
    <source>
        <dbReference type="ARBA" id="ARBA00023062"/>
    </source>
</evidence>
<keyword evidence="8" id="KW-1185">Reference proteome</keyword>
<keyword evidence="3 5" id="KW-0560">Oxidoreductase</keyword>
<dbReference type="AlphaFoldDB" id="A0A4P9Y2Q8"/>
<dbReference type="PANTHER" id="PTHR13914">
    <property type="entry name" value="PROLINE OXIDASE"/>
    <property type="match status" value="1"/>
</dbReference>
<dbReference type="EC" id="1.5.5.2" evidence="2 5"/>
<dbReference type="Proteomes" id="UP000267251">
    <property type="component" value="Unassembled WGS sequence"/>
</dbReference>
<dbReference type="InterPro" id="IPR015659">
    <property type="entry name" value="Proline_oxidase"/>
</dbReference>
<keyword evidence="4 5" id="KW-0642">Proline metabolism</keyword>
<feature type="domain" description="Proline dehydrogenase" evidence="6">
    <location>
        <begin position="88"/>
        <end position="389"/>
    </location>
</feature>
<dbReference type="GO" id="GO:0005739">
    <property type="term" value="C:mitochondrion"/>
    <property type="evidence" value="ECO:0007669"/>
    <property type="project" value="TreeGrafter"/>
</dbReference>
<dbReference type="GO" id="GO:0071949">
    <property type="term" value="F:FAD binding"/>
    <property type="evidence" value="ECO:0007669"/>
    <property type="project" value="TreeGrafter"/>
</dbReference>
<proteinExistence type="inferred from homology"/>
<comment type="catalytic activity">
    <reaction evidence="5">
        <text>L-proline + a quinone = (S)-1-pyrroline-5-carboxylate + a quinol + H(+)</text>
        <dbReference type="Rhea" id="RHEA:23784"/>
        <dbReference type="ChEBI" id="CHEBI:15378"/>
        <dbReference type="ChEBI" id="CHEBI:17388"/>
        <dbReference type="ChEBI" id="CHEBI:24646"/>
        <dbReference type="ChEBI" id="CHEBI:60039"/>
        <dbReference type="ChEBI" id="CHEBI:132124"/>
        <dbReference type="EC" id="1.5.5.2"/>
    </reaction>
</comment>
<dbReference type="PANTHER" id="PTHR13914:SF0">
    <property type="entry name" value="PROLINE DEHYDROGENASE 1, MITOCHONDRIAL"/>
    <property type="match status" value="1"/>
</dbReference>
<evidence type="ECO:0000313" key="8">
    <source>
        <dbReference type="Proteomes" id="UP000267251"/>
    </source>
</evidence>
<dbReference type="SUPFAM" id="SSF51730">
    <property type="entry name" value="FAD-linked oxidoreductase"/>
    <property type="match status" value="1"/>
</dbReference>
<keyword evidence="5" id="KW-0274">FAD</keyword>
<dbReference type="GO" id="GO:0010133">
    <property type="term" value="P:L-proline catabolic process to L-glutamate"/>
    <property type="evidence" value="ECO:0007669"/>
    <property type="project" value="TreeGrafter"/>
</dbReference>
<dbReference type="InterPro" id="IPR002872">
    <property type="entry name" value="Proline_DH_dom"/>
</dbReference>
<dbReference type="OrthoDB" id="5464at2759"/>
<dbReference type="Gene3D" id="3.20.20.220">
    <property type="match status" value="1"/>
</dbReference>